<gene>
    <name evidence="1" type="ORF">METZ01_LOCUS441934</name>
</gene>
<evidence type="ECO:0000313" key="1">
    <source>
        <dbReference type="EMBL" id="SVD89080.1"/>
    </source>
</evidence>
<dbReference type="EMBL" id="UINC01180071">
    <property type="protein sequence ID" value="SVD89080.1"/>
    <property type="molecule type" value="Genomic_DNA"/>
</dbReference>
<sequence length="26" mass="3016">MRYLIILFTLLAYSFATYSADKLSIT</sequence>
<name>A0A382Z169_9ZZZZ</name>
<accession>A0A382Z169</accession>
<organism evidence="1">
    <name type="scientific">marine metagenome</name>
    <dbReference type="NCBI Taxonomy" id="408172"/>
    <lineage>
        <taxon>unclassified sequences</taxon>
        <taxon>metagenomes</taxon>
        <taxon>ecological metagenomes</taxon>
    </lineage>
</organism>
<reference evidence="1" key="1">
    <citation type="submission" date="2018-05" db="EMBL/GenBank/DDBJ databases">
        <authorList>
            <person name="Lanie J.A."/>
            <person name="Ng W.-L."/>
            <person name="Kazmierczak K.M."/>
            <person name="Andrzejewski T.M."/>
            <person name="Davidsen T.M."/>
            <person name="Wayne K.J."/>
            <person name="Tettelin H."/>
            <person name="Glass J.I."/>
            <person name="Rusch D."/>
            <person name="Podicherti R."/>
            <person name="Tsui H.-C.T."/>
            <person name="Winkler M.E."/>
        </authorList>
    </citation>
    <scope>NUCLEOTIDE SEQUENCE</scope>
</reference>
<proteinExistence type="predicted"/>
<protein>
    <submittedName>
        <fullName evidence="1">Uncharacterized protein</fullName>
    </submittedName>
</protein>
<feature type="non-terminal residue" evidence="1">
    <location>
        <position position="26"/>
    </location>
</feature>
<dbReference type="AlphaFoldDB" id="A0A382Z169"/>